<sequence length="420" mass="47489">MTERVLWLNVSLEETIMPVHRDGGPKAVEDLINVLIARAAYIRQIKAPEGSDPTASLENLEDFDRLHPTYCWHDSSPLRVVDRQAGHHAAVPPLVRSIISSSTSSHMPQSIRFIGYPPSDSVSCFDVLGEANSKKFTSEGPGRIYRNFLEDLMQLIEWPSDVPRTQGLTLEESQRHYHLILPSFLNLLSFLSAETRNFVMFLRSLGPNIEAAARALDIFSWGKHPMHVNVNLHLLSKSRRYSDHISWKFEHAGEGASAPVVLKSCSEQGIELDTPEKIYQLLHRASGMGMVEDIEHWDRNKCHFAAGKKLLFTKDDKKVHPVIFDANHLPPQRHAKGEKLSEQSSIAILYREKTTDKFQTLRYLDMLALENMLFVKVDVLQARLLGRACNDILKLRMNRRCWIPSTLSSASSSATATSCD</sequence>
<dbReference type="AlphaFoldDB" id="A0A7S4M0A5"/>
<dbReference type="PANTHER" id="PTHR36960:SF1">
    <property type="entry name" value="SI:DKEY-32E6.3"/>
    <property type="match status" value="1"/>
</dbReference>
<dbReference type="EMBL" id="HBKN01001460">
    <property type="protein sequence ID" value="CAE2191952.1"/>
    <property type="molecule type" value="Transcribed_RNA"/>
</dbReference>
<accession>A0A7S4M0A5</accession>
<name>A0A7S4M0A5_GUITH</name>
<proteinExistence type="predicted"/>
<evidence type="ECO:0000313" key="1">
    <source>
        <dbReference type="EMBL" id="CAE2191952.1"/>
    </source>
</evidence>
<gene>
    <name evidence="1" type="ORF">GTHE00462_LOCUS1263</name>
</gene>
<protein>
    <submittedName>
        <fullName evidence="1">Uncharacterized protein</fullName>
    </submittedName>
</protein>
<dbReference type="PANTHER" id="PTHR36960">
    <property type="entry name" value="SI:DKEY-32E6.3"/>
    <property type="match status" value="1"/>
</dbReference>
<reference evidence="1" key="1">
    <citation type="submission" date="2021-01" db="EMBL/GenBank/DDBJ databases">
        <authorList>
            <person name="Corre E."/>
            <person name="Pelletier E."/>
            <person name="Niang G."/>
            <person name="Scheremetjew M."/>
            <person name="Finn R."/>
            <person name="Kale V."/>
            <person name="Holt S."/>
            <person name="Cochrane G."/>
            <person name="Meng A."/>
            <person name="Brown T."/>
            <person name="Cohen L."/>
        </authorList>
    </citation>
    <scope>NUCLEOTIDE SEQUENCE</scope>
    <source>
        <strain evidence="1">CCMP 2712</strain>
    </source>
</reference>
<organism evidence="1">
    <name type="scientific">Guillardia theta</name>
    <name type="common">Cryptophyte</name>
    <name type="synonym">Cryptomonas phi</name>
    <dbReference type="NCBI Taxonomy" id="55529"/>
    <lineage>
        <taxon>Eukaryota</taxon>
        <taxon>Cryptophyceae</taxon>
        <taxon>Pyrenomonadales</taxon>
        <taxon>Geminigeraceae</taxon>
        <taxon>Guillardia</taxon>
    </lineage>
</organism>